<dbReference type="PANTHER" id="PTHR11800">
    <property type="entry name" value="DNA-DIRECTED RNA POLYMERASE"/>
    <property type="match status" value="1"/>
</dbReference>
<dbReference type="GO" id="GO:0003899">
    <property type="term" value="F:DNA-directed RNA polymerase activity"/>
    <property type="evidence" value="ECO:0007669"/>
    <property type="project" value="TreeGrafter"/>
</dbReference>
<dbReference type="OrthoDB" id="270173at2759"/>
<dbReference type="EMBL" id="CAEKKB010000001">
    <property type="protein sequence ID" value="CAB4294117.1"/>
    <property type="molecule type" value="Genomic_DNA"/>
</dbReference>
<keyword evidence="4" id="KW-1185">Reference proteome</keyword>
<reference evidence="4" key="1">
    <citation type="journal article" date="2020" name="Genome Biol.">
        <title>Gamete binning: chromosome-level and haplotype-resolved genome assembly enabled by high-throughput single-cell sequencing of gamete genomes.</title>
        <authorList>
            <person name="Campoy J.A."/>
            <person name="Sun H."/>
            <person name="Goel M."/>
            <person name="Jiao W.-B."/>
            <person name="Folz-Donahue K."/>
            <person name="Wang N."/>
            <person name="Rubio M."/>
            <person name="Liu C."/>
            <person name="Kukat C."/>
            <person name="Ruiz D."/>
            <person name="Huettel B."/>
            <person name="Schneeberger K."/>
        </authorList>
    </citation>
    <scope>NUCLEOTIDE SEQUENCE [LARGE SCALE GENOMIC DNA]</scope>
    <source>
        <strain evidence="4">cv. Rojo Pasion</strain>
    </source>
</reference>
<evidence type="ECO:0000256" key="2">
    <source>
        <dbReference type="ARBA" id="ARBA00023163"/>
    </source>
</evidence>
<sequence>MQKVVLLEDIEDQFAEKLVAIFPVTVFDIEDIGKGKKRATIARPRACTLCRECREGKGWENVISLQSKKDNFIYQ</sequence>
<dbReference type="Proteomes" id="UP000507245">
    <property type="component" value="Unassembled WGS sequence"/>
</dbReference>
<dbReference type="Gene3D" id="3.30.1360.10">
    <property type="entry name" value="RNA polymerase, RBP11-like subunit"/>
    <property type="match status" value="1"/>
</dbReference>
<dbReference type="GO" id="GO:0046983">
    <property type="term" value="F:protein dimerization activity"/>
    <property type="evidence" value="ECO:0007669"/>
    <property type="project" value="InterPro"/>
</dbReference>
<dbReference type="GO" id="GO:0005666">
    <property type="term" value="C:RNA polymerase III complex"/>
    <property type="evidence" value="ECO:0007669"/>
    <property type="project" value="TreeGrafter"/>
</dbReference>
<dbReference type="GO" id="GO:0005736">
    <property type="term" value="C:RNA polymerase I complex"/>
    <property type="evidence" value="ECO:0007669"/>
    <property type="project" value="TreeGrafter"/>
</dbReference>
<dbReference type="InterPro" id="IPR036603">
    <property type="entry name" value="RBP11-like"/>
</dbReference>
<proteinExistence type="predicted"/>
<organism evidence="3 4">
    <name type="scientific">Prunus armeniaca</name>
    <name type="common">Apricot</name>
    <name type="synonym">Armeniaca vulgaris</name>
    <dbReference type="NCBI Taxonomy" id="36596"/>
    <lineage>
        <taxon>Eukaryota</taxon>
        <taxon>Viridiplantae</taxon>
        <taxon>Streptophyta</taxon>
        <taxon>Embryophyta</taxon>
        <taxon>Tracheophyta</taxon>
        <taxon>Spermatophyta</taxon>
        <taxon>Magnoliopsida</taxon>
        <taxon>eudicotyledons</taxon>
        <taxon>Gunneridae</taxon>
        <taxon>Pentapetalae</taxon>
        <taxon>rosids</taxon>
        <taxon>fabids</taxon>
        <taxon>Rosales</taxon>
        <taxon>Rosaceae</taxon>
        <taxon>Amygdaloideae</taxon>
        <taxon>Amygdaleae</taxon>
        <taxon>Prunus</taxon>
    </lineage>
</organism>
<gene>
    <name evidence="3" type="ORF">ORAREDHAP_LOCUS3996</name>
</gene>
<name>A0A6J5W2N3_PRUAR</name>
<keyword evidence="2" id="KW-0804">Transcription</keyword>
<dbReference type="PANTHER" id="PTHR11800:SF13">
    <property type="entry name" value="DNA-DIRECTED RNA POLYMERASES I AND III SUBUNIT RPAC1"/>
    <property type="match status" value="1"/>
</dbReference>
<evidence type="ECO:0000313" key="4">
    <source>
        <dbReference type="Proteomes" id="UP000507245"/>
    </source>
</evidence>
<keyword evidence="1" id="KW-0240">DNA-directed RNA polymerase</keyword>
<evidence type="ECO:0000313" key="3">
    <source>
        <dbReference type="EMBL" id="CAB4294117.1"/>
    </source>
</evidence>
<dbReference type="AlphaFoldDB" id="A0A6J5W2N3"/>
<evidence type="ECO:0000256" key="1">
    <source>
        <dbReference type="ARBA" id="ARBA00022478"/>
    </source>
</evidence>
<protein>
    <submittedName>
        <fullName evidence="3">Uncharacterized protein</fullName>
    </submittedName>
</protein>
<accession>A0A6J5W2N3</accession>
<dbReference type="GO" id="GO:0006351">
    <property type="term" value="P:DNA-templated transcription"/>
    <property type="evidence" value="ECO:0007669"/>
    <property type="project" value="InterPro"/>
</dbReference>
<dbReference type="InterPro" id="IPR050518">
    <property type="entry name" value="Rpo3/RPB3_RNA_Pol_subunit"/>
</dbReference>